<feature type="domain" description="LIM zinc-binding" evidence="7">
    <location>
        <begin position="1051"/>
        <end position="1116"/>
    </location>
</feature>
<proteinExistence type="predicted"/>
<dbReference type="PANTHER" id="PTHR23167:SF54">
    <property type="entry name" value="[F-ACTIN]-MONOOXYGENASE MICAL"/>
    <property type="match status" value="1"/>
</dbReference>
<dbReference type="InterPro" id="IPR001781">
    <property type="entry name" value="Znf_LIM"/>
</dbReference>
<dbReference type="PANTHER" id="PTHR23167">
    <property type="entry name" value="CALPONIN HOMOLOGY DOMAIN-CONTAINING PROTEIN DDB_G0272472-RELATED"/>
    <property type="match status" value="1"/>
</dbReference>
<feature type="compositionally biased region" description="Low complexity" evidence="6">
    <location>
        <begin position="2268"/>
        <end position="2282"/>
    </location>
</feature>
<dbReference type="Pfam" id="PF12130">
    <property type="entry name" value="bMERB_dom"/>
    <property type="match status" value="1"/>
</dbReference>
<feature type="compositionally biased region" description="Polar residues" evidence="6">
    <location>
        <begin position="3101"/>
        <end position="3113"/>
    </location>
</feature>
<dbReference type="CDD" id="cd09439">
    <property type="entry name" value="LIM_Mical"/>
    <property type="match status" value="1"/>
</dbReference>
<feature type="coiled-coil region" evidence="5">
    <location>
        <begin position="2592"/>
        <end position="2628"/>
    </location>
</feature>
<feature type="coiled-coil region" evidence="5">
    <location>
        <begin position="3226"/>
        <end position="3281"/>
    </location>
</feature>
<dbReference type="Pfam" id="PF00412">
    <property type="entry name" value="LIM"/>
    <property type="match status" value="1"/>
</dbReference>
<evidence type="ECO:0000256" key="1">
    <source>
        <dbReference type="ARBA" id="ARBA00022723"/>
    </source>
</evidence>
<dbReference type="PROSITE" id="PS50023">
    <property type="entry name" value="LIM_DOMAIN_2"/>
    <property type="match status" value="1"/>
</dbReference>
<accession>A0ABD1FC73</accession>
<reference evidence="9 10" key="1">
    <citation type="submission" date="2024-05" db="EMBL/GenBank/DDBJ databases">
        <title>Genetic variation in Jamaican populations of the coffee berry borer (Hypothenemus hampei).</title>
        <authorList>
            <person name="Errbii M."/>
            <person name="Myrie A."/>
        </authorList>
    </citation>
    <scope>NUCLEOTIDE SEQUENCE [LARGE SCALE GENOMIC DNA]</scope>
    <source>
        <strain evidence="9">JA-Hopewell-2020-01-JO</strain>
        <tissue evidence="9">Whole body</tissue>
    </source>
</reference>
<feature type="region of interest" description="Disordered" evidence="6">
    <location>
        <begin position="1189"/>
        <end position="1347"/>
    </location>
</feature>
<dbReference type="PROSITE" id="PS51848">
    <property type="entry name" value="BMERB"/>
    <property type="match status" value="1"/>
</dbReference>
<dbReference type="SMART" id="SM00132">
    <property type="entry name" value="LIM"/>
    <property type="match status" value="1"/>
</dbReference>
<feature type="domain" description="BMERB" evidence="8">
    <location>
        <begin position="3131"/>
        <end position="3280"/>
    </location>
</feature>
<organism evidence="9 10">
    <name type="scientific">Hypothenemus hampei</name>
    <name type="common">Coffee berry borer</name>
    <dbReference type="NCBI Taxonomy" id="57062"/>
    <lineage>
        <taxon>Eukaryota</taxon>
        <taxon>Metazoa</taxon>
        <taxon>Ecdysozoa</taxon>
        <taxon>Arthropoda</taxon>
        <taxon>Hexapoda</taxon>
        <taxon>Insecta</taxon>
        <taxon>Pterygota</taxon>
        <taxon>Neoptera</taxon>
        <taxon>Endopterygota</taxon>
        <taxon>Coleoptera</taxon>
        <taxon>Polyphaga</taxon>
        <taxon>Cucujiformia</taxon>
        <taxon>Curculionidae</taxon>
        <taxon>Scolytinae</taxon>
        <taxon>Hypothenemus</taxon>
    </lineage>
</organism>
<dbReference type="EMBL" id="JBDJPC010000001">
    <property type="protein sequence ID" value="KAL1516883.1"/>
    <property type="molecule type" value="Genomic_DNA"/>
</dbReference>
<feature type="compositionally biased region" description="Polar residues" evidence="6">
    <location>
        <begin position="2736"/>
        <end position="2750"/>
    </location>
</feature>
<feature type="compositionally biased region" description="Acidic residues" evidence="6">
    <location>
        <begin position="1268"/>
        <end position="1282"/>
    </location>
</feature>
<feature type="region of interest" description="Disordered" evidence="6">
    <location>
        <begin position="2238"/>
        <end position="2293"/>
    </location>
</feature>
<feature type="region of interest" description="Disordered" evidence="6">
    <location>
        <begin position="757"/>
        <end position="823"/>
    </location>
</feature>
<evidence type="ECO:0000256" key="5">
    <source>
        <dbReference type="SAM" id="Coils"/>
    </source>
</evidence>
<feature type="compositionally biased region" description="Polar residues" evidence="6">
    <location>
        <begin position="1997"/>
        <end position="2007"/>
    </location>
</feature>
<feature type="compositionally biased region" description="Basic and acidic residues" evidence="6">
    <location>
        <begin position="1283"/>
        <end position="1295"/>
    </location>
</feature>
<dbReference type="InterPro" id="IPR022735">
    <property type="entry name" value="bMERB_dom"/>
</dbReference>
<evidence type="ECO:0000259" key="8">
    <source>
        <dbReference type="PROSITE" id="PS51848"/>
    </source>
</evidence>
<feature type="compositionally biased region" description="Polar residues" evidence="6">
    <location>
        <begin position="2365"/>
        <end position="2375"/>
    </location>
</feature>
<dbReference type="PROSITE" id="PS00478">
    <property type="entry name" value="LIM_DOMAIN_1"/>
    <property type="match status" value="1"/>
</dbReference>
<feature type="region of interest" description="Disordered" evidence="6">
    <location>
        <begin position="2724"/>
        <end position="2750"/>
    </location>
</feature>
<keyword evidence="3 4" id="KW-0440">LIM domain</keyword>
<feature type="compositionally biased region" description="Basic residues" evidence="6">
    <location>
        <begin position="3122"/>
        <end position="3134"/>
    </location>
</feature>
<evidence type="ECO:0000313" key="9">
    <source>
        <dbReference type="EMBL" id="KAL1516883.1"/>
    </source>
</evidence>
<evidence type="ECO:0000256" key="3">
    <source>
        <dbReference type="ARBA" id="ARBA00023038"/>
    </source>
</evidence>
<feature type="compositionally biased region" description="Basic and acidic residues" evidence="6">
    <location>
        <begin position="1233"/>
        <end position="1242"/>
    </location>
</feature>
<feature type="compositionally biased region" description="Acidic residues" evidence="6">
    <location>
        <begin position="1198"/>
        <end position="1225"/>
    </location>
</feature>
<feature type="compositionally biased region" description="Basic and acidic residues" evidence="6">
    <location>
        <begin position="2239"/>
        <end position="2255"/>
    </location>
</feature>
<feature type="region of interest" description="Disordered" evidence="6">
    <location>
        <begin position="2352"/>
        <end position="2378"/>
    </location>
</feature>
<feature type="region of interest" description="Disordered" evidence="6">
    <location>
        <begin position="91"/>
        <end position="121"/>
    </location>
</feature>
<feature type="compositionally biased region" description="Basic and acidic residues" evidence="6">
    <location>
        <begin position="2661"/>
        <end position="2679"/>
    </location>
</feature>
<gene>
    <name evidence="9" type="ORF">ABEB36_000720</name>
</gene>
<feature type="region of interest" description="Disordered" evidence="6">
    <location>
        <begin position="1719"/>
        <end position="1750"/>
    </location>
</feature>
<evidence type="ECO:0000259" key="7">
    <source>
        <dbReference type="PROSITE" id="PS50023"/>
    </source>
</evidence>
<dbReference type="Proteomes" id="UP001566132">
    <property type="component" value="Unassembled WGS sequence"/>
</dbReference>
<dbReference type="SMART" id="SM01203">
    <property type="entry name" value="DUF3585"/>
    <property type="match status" value="1"/>
</dbReference>
<dbReference type="GO" id="GO:0046872">
    <property type="term" value="F:metal ion binding"/>
    <property type="evidence" value="ECO:0007669"/>
    <property type="project" value="UniProtKB-KW"/>
</dbReference>
<sequence length="3298" mass="373404">MTGEEITNTEDYLAMATYLTQVYDTFRGEIPHIKHPKLNVSESLIKSSKLPDENPQLLNIIKRKNSNSADILFTKGGKRVENLKDLLSNNKLKTRTESENRLKEKKPVRKSSSHERPSKVLSEKTFLTTSIKSLKSLEKEFSSHRRSKGDFFDLTYHDDSLDRIPLKKSQKTQIGVDEKRVKKVKSRNVSLYVNLGDVNSASKRKPKVKNSNLSVIPEYIEEKCSENMKNISEEKNNRVKSAPKVQDASVNFGSSVRLFSCETFIQNSYDSHSPPIVASATEQPKEKSIVKLPQGQYFLNNNIGQQKSVISNIARDSGAPLDKLKQTENRFIYGLRNYSPLQIIRRHLLMKKKQLGLILSKQKIVPPFISEVKLPSNISSTTNEEVKTKSTHSSSNESIKIQLIHKSSSNKITCQNIEYKSSRNLVKITSKIPGDFVTNSNSRLIILTDNSQSTKRSNYMEKSYFHGGSGGGEKKIEQIFENKENFLRRNISLAGSMRNDFLPKLQLPKLPDFREKTKKRLQVKKKPSMSCVDKQIINSLGANETSTLKSKRAPRDDHFKKKINFLFQTGIRKTRNCHESLPCDSKKLKMDFFEENHNFTPLVYSRVQNWISQHDFNPDEVKQDTEGTSILSDITSITRAHLNKTGEYDDVKVEQRTYVVKCESSAESSHEDLAELVKTLKDGKSKAIFKDNKSKCKKPLSKFNLKSVSAPPGNFSVITEGEEGSELPENTNQSEFSFKSIKTSNHQLLNTNVVLSSRPSSRHRRHAEGILPKSSSIDKKQRKRRTLERIGPSVEERQRTLEEIAANRTDRQNKRKQQRQRQTEQFIKSMQMLQANCKSDRSEPFEDYSIFLYRQTAPKFEDRVKDLEKQFTYIPDYDSKTGGLKPLANTNAEDDIASKIKHLEDKWTNRQPTEKKPKDLMRAIGKIETSDWNIQQIEKKILENKAGKPSTLNVDKERVPRWSKEEFRARQTKMEKKHLDKQDNAEAKYADIDRNIKQLDLKLKEGTNRELGQNKVASITEKLSSKAPTDKPIEKPIQPKPVNLPLQTGSEFCHFCKKRVYLMERLSAEGRFFHHGCFKCQYCHTQLRLGSYMFDRDGQYGFRFFCVHHYGMQGELPRPVKVTRKPSQKGSRESGRSPQKKALSGVAGVDLLDRVQTPERIEFANLSTGNISSDHDEPLSQMDEDEWTDKNFGASCNELDESEDDDSSSISDTDSDDEDAFDDALEQPITKEGTMKWAERLKNSYRKSRHSESDAYSSSDHSSYYENSSDDSESETATEGEEEIRARELRRKEVQVEPPVVQTDTGTDTEVKRSLNILPVETVPDILNDHSRLDPNKTPSPLSKSASNYSINSEIFNSAESDLDFNMNKTSSSAHCPNVVVGKLTLTAPKNDSSKPPPKSGPLSKSATAGNIAASKIKRNFVLPPKEQRRNFGQEFKPKFKLEEPLLVIRRTPSKVNLPKEIKPKVAVNTKVIDTKKYFGAPNKPPVKPKVTKTRAPLVKQKSLPETNEEIKEANTKSFNFDLKDSDLEDIDTYIEDLLTKEEELLKPIDPSKFAIKSPQEKEDEPISSSIEDLFHALEKTTEAPSRELQKESDEKIEDLLKWMEELDHQTPDRKVYRSVSDAKYKNLENLLRKPQKRDSVISKLPRNNVAFFEAILKGRAIPKDSSSDENLHQSKGGLSRSKTEVHFNRSKIPRTSVDLDAVSNVNIKSVLKKFESMDQEDEEQQFKPKKPVKKRFSLGQESKKKISAIKPKPIDGTIKKFESDPKLEKPFTESRRSSLVKNKELSFEETIKDLEKFVDDTIESIGKNSHPKSNGLDKSKSDWCVNVSVSSKVSPEYLKLQEAQKKANAARTEPAQMDFAKELNDFQAAISAFNQDDANSSISEQIVEPHNFSKAVESSDSSDDASQANMKSQLKAVDDLYAKVNKPKKNVLYSPPVPRRRKHSQSGPPQPPTRVAKQKSLNNENLLPVVPQRKRSSTASPLVKRKNEDLKPLDNNARSTSTSNLEMVSDESSSESSSQVQNSATEISTDSEFAQDDPTPTREVPSIALNDFYVTKTRGSGKANYPRRIQVTSGFIQKPLNDKASSKPNPNIELKLSPLVASSTPSFKKPAPISLARTEGYALNRTQSTGGIAAKVSLELKKKYLLGESGTNSIQKSGSASTLDTKFKSFQNTISDCQKLLKPASEISPSMQVFCNKLDERHSPVSPQGTFMFSGYKNASEPSKPLPPPDITITTIAENKEEKSSSEFRPRSPIHEASIPVPAIDWSKQNKSQSSDSLSLSESEHEAPKTTFDIPRVEVKESSDREEGLLLDSLCEINKTSTSDKKSLNQPKSLPNLETVLPDIHKALHVKLAKEDSPEDNKSVKTISGKSSPEGTAALTETELSDWARDENVSDSIELDISQTSEGKKFLSDAVNHHVCGKDSKEVVNKTILTDAISNALSGNLENIEYMDTGTETSSEDGIVDSQNGYVLFKDEEDLAEDSLNPRINEVFEAKNIALVSKETSGDIQRNTGYCEIVKEPSFGSAVVDLKPADLEKLKQRQTFTDHEEDSLIIIETGTTTEENTSRSDSTVKNITEICSSMLNGKDKPSLKLENLQKSRLEERLAKVKAEQTLLKEQKEKENIENNLQYEEHCQRLQSKIDFGNARDSIDIRKSRRKSKSETPQKPDLIQEEKERTSPPRNITLNLTPVRPDVLYKKENIKKERDVNKKLIEEMVMNKMKAENKSLERKKRNRNLSSLSPNRPFNVPKCSTSEVVRQTNLNNLGLNNPQPTPDLLTSSLVTNPNVDPINKKSLTSMTYTPKQTSNRPLSVFSTFTDVRKLPETPLTNPENFSMPDIRKNLFGEDLKIPRAPPRYNRPSDVAKTVERIKDAARARARLLSNEDLGLSPDDKFNKLREKVGDRKADLDMHVQESIESLVLNTERRNSLLYSNDTLTKKRNNSFKRSRSGGDEVAGIRPKSISEIPKNLSVSHHVNREDGNKKICKSDPNLLETSTKGKKKGKDRERKKSITKLIAGIFTKKSPTTVGLFTKFSPKSKSKSLTSLDSCKHETVVEPRKTVSEVTIKTRELTPPPIPPLPKDYSIKATDESSDGEMIDDKQQIRSSCDTLDQSGNVEAPLSGRRSGKARRLSRQAQLKRHRMAQEIQRKLEETEVKTRELEQRGVEVEKMLRGEDGGNCVRDESELLQEWFDLMRDKTELRRYEKELMVRAQELELEDRHSRLQLELRERLESNENKTDEDLKAEENIIQQMMDIVAKRDSLIAVLEEDRLRYSHEDKDLEEQMLAKGLMLTPILKTPEK</sequence>
<feature type="region of interest" description="Disordered" evidence="6">
    <location>
        <begin position="1387"/>
        <end position="1410"/>
    </location>
</feature>
<dbReference type="Gene3D" id="2.10.110.10">
    <property type="entry name" value="Cysteine Rich Protein"/>
    <property type="match status" value="1"/>
</dbReference>
<comment type="caution">
    <text evidence="9">The sequence shown here is derived from an EMBL/GenBank/DDBJ whole genome shotgun (WGS) entry which is preliminary data.</text>
</comment>
<feature type="compositionally biased region" description="Basic residues" evidence="6">
    <location>
        <begin position="1728"/>
        <end position="1737"/>
    </location>
</feature>
<evidence type="ECO:0000256" key="4">
    <source>
        <dbReference type="PROSITE-ProRule" id="PRU00125"/>
    </source>
</evidence>
<feature type="region of interest" description="Disordered" evidence="6">
    <location>
        <begin position="1880"/>
        <end position="2046"/>
    </location>
</feature>
<feature type="region of interest" description="Disordered" evidence="6">
    <location>
        <begin position="712"/>
        <end position="732"/>
    </location>
</feature>
<feature type="region of interest" description="Disordered" evidence="6">
    <location>
        <begin position="1117"/>
        <end position="1143"/>
    </location>
</feature>
<keyword evidence="1 4" id="KW-0479">Metal-binding</keyword>
<feature type="compositionally biased region" description="Basic and acidic residues" evidence="6">
    <location>
        <begin position="112"/>
        <end position="121"/>
    </location>
</feature>
<dbReference type="SUPFAM" id="SSF57716">
    <property type="entry name" value="Glucocorticoid receptor-like (DNA-binding domain)"/>
    <property type="match status" value="1"/>
</dbReference>
<evidence type="ECO:0000256" key="2">
    <source>
        <dbReference type="ARBA" id="ARBA00022833"/>
    </source>
</evidence>
<protein>
    <submittedName>
        <fullName evidence="9">Uncharacterized protein</fullName>
    </submittedName>
</protein>
<name>A0ABD1FC73_HYPHA</name>
<feature type="compositionally biased region" description="Low complexity" evidence="6">
    <location>
        <begin position="1254"/>
        <end position="1267"/>
    </location>
</feature>
<feature type="region of interest" description="Disordered" evidence="6">
    <location>
        <begin position="1663"/>
        <end position="1684"/>
    </location>
</feature>
<evidence type="ECO:0000313" key="10">
    <source>
        <dbReference type="Proteomes" id="UP001566132"/>
    </source>
</evidence>
<evidence type="ECO:0000256" key="6">
    <source>
        <dbReference type="SAM" id="MobiDB-lite"/>
    </source>
</evidence>
<feature type="compositionally biased region" description="Basic and acidic residues" evidence="6">
    <location>
        <begin position="1663"/>
        <end position="1673"/>
    </location>
</feature>
<feature type="region of interest" description="Disordered" evidence="6">
    <location>
        <begin position="2978"/>
        <end position="3006"/>
    </location>
</feature>
<feature type="compositionally biased region" description="Polar residues" evidence="6">
    <location>
        <begin position="1337"/>
        <end position="1347"/>
    </location>
</feature>
<feature type="region of interest" description="Disordered" evidence="6">
    <location>
        <begin position="3068"/>
        <end position="3134"/>
    </location>
</feature>
<feature type="compositionally biased region" description="Low complexity" evidence="6">
    <location>
        <begin position="2015"/>
        <end position="2024"/>
    </location>
</feature>
<feature type="compositionally biased region" description="Basic and acidic residues" evidence="6">
    <location>
        <begin position="2353"/>
        <end position="2364"/>
    </location>
</feature>
<keyword evidence="5" id="KW-0175">Coiled coil</keyword>
<feature type="region of interest" description="Disordered" evidence="6">
    <location>
        <begin position="2649"/>
        <end position="2684"/>
    </location>
</feature>
<dbReference type="InterPro" id="IPR050540">
    <property type="entry name" value="F-actin_Monoox_Mical"/>
</dbReference>
<keyword evidence="2 4" id="KW-0862">Zinc</keyword>
<keyword evidence="10" id="KW-1185">Reference proteome</keyword>